<gene>
    <name evidence="1" type="ORF">SAMN06265222_105197</name>
</gene>
<dbReference type="EMBL" id="FXUG01000005">
    <property type="protein sequence ID" value="SMP56726.1"/>
    <property type="molecule type" value="Genomic_DNA"/>
</dbReference>
<evidence type="ECO:0000313" key="1">
    <source>
        <dbReference type="EMBL" id="SMP56726.1"/>
    </source>
</evidence>
<proteinExistence type="predicted"/>
<sequence length="40" mass="4438">MVNLANNALRKVPEIIQWGGVRLAMVEDRGRETKLTSVGD</sequence>
<accession>A0ABY1Q1U9</accession>
<organism evidence="1 2">
    <name type="scientific">Neorhodopirellula lusitana</name>
    <dbReference type="NCBI Taxonomy" id="445327"/>
    <lineage>
        <taxon>Bacteria</taxon>
        <taxon>Pseudomonadati</taxon>
        <taxon>Planctomycetota</taxon>
        <taxon>Planctomycetia</taxon>
        <taxon>Pirellulales</taxon>
        <taxon>Pirellulaceae</taxon>
        <taxon>Neorhodopirellula</taxon>
    </lineage>
</organism>
<reference evidence="1 2" key="1">
    <citation type="submission" date="2017-05" db="EMBL/GenBank/DDBJ databases">
        <authorList>
            <person name="Varghese N."/>
            <person name="Submissions S."/>
        </authorList>
    </citation>
    <scope>NUCLEOTIDE SEQUENCE [LARGE SCALE GENOMIC DNA]</scope>
    <source>
        <strain evidence="1 2">DSM 25457</strain>
    </source>
</reference>
<comment type="caution">
    <text evidence="1">The sequence shown here is derived from an EMBL/GenBank/DDBJ whole genome shotgun (WGS) entry which is preliminary data.</text>
</comment>
<keyword evidence="2" id="KW-1185">Reference proteome</keyword>
<evidence type="ECO:0000313" key="2">
    <source>
        <dbReference type="Proteomes" id="UP001158067"/>
    </source>
</evidence>
<dbReference type="Proteomes" id="UP001158067">
    <property type="component" value="Unassembled WGS sequence"/>
</dbReference>
<protein>
    <submittedName>
        <fullName evidence="1">Uncharacterized protein</fullName>
    </submittedName>
</protein>
<name>A0ABY1Q1U9_9BACT</name>